<dbReference type="AlphaFoldDB" id="A0A067SVC8"/>
<accession>A0A067SVC8</accession>
<evidence type="ECO:0000313" key="2">
    <source>
        <dbReference type="Proteomes" id="UP000027222"/>
    </source>
</evidence>
<keyword evidence="2" id="KW-1185">Reference proteome</keyword>
<sequence>MEVTVGYGFKEHCSRYLCPKAEWSSTSFTIRRALQSATNSVRSNPSREMQ</sequence>
<gene>
    <name evidence="1" type="ORF">GALMADRAFT_795260</name>
</gene>
<protein>
    <submittedName>
        <fullName evidence="1">Uncharacterized protein</fullName>
    </submittedName>
</protein>
<dbReference type="Proteomes" id="UP000027222">
    <property type="component" value="Unassembled WGS sequence"/>
</dbReference>
<proteinExistence type="predicted"/>
<name>A0A067SVC8_GALM3</name>
<dbReference type="EMBL" id="KL142392">
    <property type="protein sequence ID" value="KDR71654.1"/>
    <property type="molecule type" value="Genomic_DNA"/>
</dbReference>
<organism evidence="1 2">
    <name type="scientific">Galerina marginata (strain CBS 339.88)</name>
    <dbReference type="NCBI Taxonomy" id="685588"/>
    <lineage>
        <taxon>Eukaryota</taxon>
        <taxon>Fungi</taxon>
        <taxon>Dikarya</taxon>
        <taxon>Basidiomycota</taxon>
        <taxon>Agaricomycotina</taxon>
        <taxon>Agaricomycetes</taxon>
        <taxon>Agaricomycetidae</taxon>
        <taxon>Agaricales</taxon>
        <taxon>Agaricineae</taxon>
        <taxon>Strophariaceae</taxon>
        <taxon>Galerina</taxon>
    </lineage>
</organism>
<reference evidence="2" key="1">
    <citation type="journal article" date="2014" name="Proc. Natl. Acad. Sci. U.S.A.">
        <title>Extensive sampling of basidiomycete genomes demonstrates inadequacy of the white-rot/brown-rot paradigm for wood decay fungi.</title>
        <authorList>
            <person name="Riley R."/>
            <person name="Salamov A.A."/>
            <person name="Brown D.W."/>
            <person name="Nagy L.G."/>
            <person name="Floudas D."/>
            <person name="Held B.W."/>
            <person name="Levasseur A."/>
            <person name="Lombard V."/>
            <person name="Morin E."/>
            <person name="Otillar R."/>
            <person name="Lindquist E.A."/>
            <person name="Sun H."/>
            <person name="LaButti K.M."/>
            <person name="Schmutz J."/>
            <person name="Jabbour D."/>
            <person name="Luo H."/>
            <person name="Baker S.E."/>
            <person name="Pisabarro A.G."/>
            <person name="Walton J.D."/>
            <person name="Blanchette R.A."/>
            <person name="Henrissat B."/>
            <person name="Martin F."/>
            <person name="Cullen D."/>
            <person name="Hibbett D.S."/>
            <person name="Grigoriev I.V."/>
        </authorList>
    </citation>
    <scope>NUCLEOTIDE SEQUENCE [LARGE SCALE GENOMIC DNA]</scope>
    <source>
        <strain evidence="2">CBS 339.88</strain>
    </source>
</reference>
<dbReference type="HOGENOM" id="CLU_3125179_0_0_1"/>
<evidence type="ECO:0000313" key="1">
    <source>
        <dbReference type="EMBL" id="KDR71654.1"/>
    </source>
</evidence>